<feature type="compositionally biased region" description="Basic and acidic residues" evidence="1">
    <location>
        <begin position="252"/>
        <end position="262"/>
    </location>
</feature>
<sequence length="492" mass="54838">QTDPEVQVVDLVGSWDNFSSHYPMERDYRRGPGQWKGCHLFRDIICNGDLNKTRHGALQMGHTYYYYTTHFPMFPPLIVMHDTTFDLWTDIYISLARQQYEVDGSIETYDQKMPSTTTCPYMPGQTVNTLTVPTQQTLRQRSVSLSSMRITDYTTMNPEAKFLPPQPMLPSMAEGAEVRKRTAPALFRPAAPRSRSPSPAWKRFFHHKSKDDERGRSRDRDEDSLRPSTACDDNRSAASSSRSRNRSISPESLRRFLTEDPPSRPGSNRSERPTLIIPEDIAEENEDDDNFATSAISEYPPFAMGLSPPPAQRPATPRESAPLTSKNLSSLTLATLRPPSRGQDTVVRSSENEMPSLEIPTQAPSTVLTSAASSVMASPLSALTPEEEMLTFYDDSNDEDEEVPASGLSVRRKAVPLRSRFTGYSLPQQGDNRKKFDLQATGARLNPPSLMAEPLSPADTLSKVLLSPVDTGLDDFLNELGLIVDTVGSKDN</sequence>
<feature type="non-terminal residue" evidence="2">
    <location>
        <position position="492"/>
    </location>
</feature>
<evidence type="ECO:0000256" key="1">
    <source>
        <dbReference type="SAM" id="MobiDB-lite"/>
    </source>
</evidence>
<accession>A0A9N9Y4Z0</accession>
<organism evidence="2 3">
    <name type="scientific">Clonostachys byssicola</name>
    <dbReference type="NCBI Taxonomy" id="160290"/>
    <lineage>
        <taxon>Eukaryota</taxon>
        <taxon>Fungi</taxon>
        <taxon>Dikarya</taxon>
        <taxon>Ascomycota</taxon>
        <taxon>Pezizomycotina</taxon>
        <taxon>Sordariomycetes</taxon>
        <taxon>Hypocreomycetidae</taxon>
        <taxon>Hypocreales</taxon>
        <taxon>Bionectriaceae</taxon>
        <taxon>Clonostachys</taxon>
    </lineage>
</organism>
<protein>
    <submittedName>
        <fullName evidence="2">Uncharacterized protein</fullName>
    </submittedName>
</protein>
<gene>
    <name evidence="2" type="ORF">CBYS24578_00004217</name>
</gene>
<keyword evidence="3" id="KW-1185">Reference proteome</keyword>
<reference evidence="2 3" key="2">
    <citation type="submission" date="2021-10" db="EMBL/GenBank/DDBJ databases">
        <authorList>
            <person name="Piombo E."/>
        </authorList>
    </citation>
    <scope>NUCLEOTIDE SEQUENCE [LARGE SCALE GENOMIC DNA]</scope>
</reference>
<dbReference type="AlphaFoldDB" id="A0A9N9Y4Z0"/>
<feature type="region of interest" description="Disordered" evidence="1">
    <location>
        <begin position="184"/>
        <end position="287"/>
    </location>
</feature>
<dbReference type="Proteomes" id="UP000754883">
    <property type="component" value="Unassembled WGS sequence"/>
</dbReference>
<feature type="compositionally biased region" description="Basic and acidic residues" evidence="1">
    <location>
        <begin position="209"/>
        <end position="225"/>
    </location>
</feature>
<evidence type="ECO:0000313" key="3">
    <source>
        <dbReference type="Proteomes" id="UP000754883"/>
    </source>
</evidence>
<dbReference type="PANTHER" id="PTHR40625">
    <property type="entry name" value="GTP-BINDING PROTEIN ESDC-RELATED"/>
    <property type="match status" value="1"/>
</dbReference>
<name>A0A9N9Y4Z0_9HYPO</name>
<dbReference type="EMBL" id="CABFNO020001523">
    <property type="protein sequence ID" value="CAG9993387.1"/>
    <property type="molecule type" value="Genomic_DNA"/>
</dbReference>
<proteinExistence type="predicted"/>
<feature type="compositionally biased region" description="Low complexity" evidence="1">
    <location>
        <begin position="184"/>
        <end position="200"/>
    </location>
</feature>
<reference evidence="3" key="1">
    <citation type="submission" date="2019-06" db="EMBL/GenBank/DDBJ databases">
        <authorList>
            <person name="Broberg M."/>
        </authorList>
    </citation>
    <scope>NUCLEOTIDE SEQUENCE [LARGE SCALE GENOMIC DNA]</scope>
</reference>
<dbReference type="OrthoDB" id="5422351at2759"/>
<dbReference type="PANTHER" id="PTHR40625:SF1">
    <property type="entry name" value="AMP-ACTIVATED PROTEIN KINASE GLYCOGEN-BINDING DOMAIN-CONTAINING PROTEIN"/>
    <property type="match status" value="1"/>
</dbReference>
<evidence type="ECO:0000313" key="2">
    <source>
        <dbReference type="EMBL" id="CAG9993387.1"/>
    </source>
</evidence>
<comment type="caution">
    <text evidence="2">The sequence shown here is derived from an EMBL/GenBank/DDBJ whole genome shotgun (WGS) entry which is preliminary data.</text>
</comment>